<sequence length="302" mass="33561">MLATLPSELLCHIYSFLPHPSHINQVSLTCRSLYSSALPTLYSTVILSFRTHIRQLEKGLSHGGLLSTIVRHYTKTLVLTCKQSGHHRLIQDVRSLLHHVPGVQSLTLTDFSQLPIETIVHTLFHPLPQLSNVSLRYCNLVSASTTTTLKAVPFIHRLEVYWTDFPADAMATLLRALPSLTHIRLLANHNRHVMANTHTLAVLPTLCPAITDLDLGLQEIDEQTLVHCLQSYGAQLTHLALCSHHGEAALTAITQYCLGVRHLAMRGGLVAALGRLHPFCPRQSKPQAVVLDQDQLQQLRSL</sequence>
<accession>A0A168QRG0</accession>
<gene>
    <name evidence="2" type="primary">ABSGL_11263.1 scaffold 12295</name>
</gene>
<dbReference type="InterPro" id="IPR001810">
    <property type="entry name" value="F-box_dom"/>
</dbReference>
<dbReference type="Gene3D" id="1.20.1280.50">
    <property type="match status" value="1"/>
</dbReference>
<dbReference type="OrthoDB" id="2264027at2759"/>
<dbReference type="Gene3D" id="3.80.10.10">
    <property type="entry name" value="Ribonuclease Inhibitor"/>
    <property type="match status" value="1"/>
</dbReference>
<evidence type="ECO:0000313" key="2">
    <source>
        <dbReference type="EMBL" id="SAM05388.1"/>
    </source>
</evidence>
<dbReference type="EMBL" id="LT554468">
    <property type="protein sequence ID" value="SAM05388.1"/>
    <property type="molecule type" value="Genomic_DNA"/>
</dbReference>
<dbReference type="Proteomes" id="UP000078561">
    <property type="component" value="Unassembled WGS sequence"/>
</dbReference>
<proteinExistence type="predicted"/>
<organism evidence="2">
    <name type="scientific">Absidia glauca</name>
    <name type="common">Pin mould</name>
    <dbReference type="NCBI Taxonomy" id="4829"/>
    <lineage>
        <taxon>Eukaryota</taxon>
        <taxon>Fungi</taxon>
        <taxon>Fungi incertae sedis</taxon>
        <taxon>Mucoromycota</taxon>
        <taxon>Mucoromycotina</taxon>
        <taxon>Mucoromycetes</taxon>
        <taxon>Mucorales</taxon>
        <taxon>Cunninghamellaceae</taxon>
        <taxon>Absidia</taxon>
    </lineage>
</organism>
<feature type="domain" description="F-box" evidence="1">
    <location>
        <begin position="1"/>
        <end position="45"/>
    </location>
</feature>
<dbReference type="PROSITE" id="PS50181">
    <property type="entry name" value="FBOX"/>
    <property type="match status" value="1"/>
</dbReference>
<dbReference type="SUPFAM" id="SSF81383">
    <property type="entry name" value="F-box domain"/>
    <property type="match status" value="1"/>
</dbReference>
<dbReference type="InParanoid" id="A0A168QRG0"/>
<dbReference type="InterPro" id="IPR032675">
    <property type="entry name" value="LRR_dom_sf"/>
</dbReference>
<dbReference type="InterPro" id="IPR036047">
    <property type="entry name" value="F-box-like_dom_sf"/>
</dbReference>
<dbReference type="Pfam" id="PF12937">
    <property type="entry name" value="F-box-like"/>
    <property type="match status" value="1"/>
</dbReference>
<dbReference type="SUPFAM" id="SSF52047">
    <property type="entry name" value="RNI-like"/>
    <property type="match status" value="1"/>
</dbReference>
<evidence type="ECO:0000313" key="3">
    <source>
        <dbReference type="Proteomes" id="UP000078561"/>
    </source>
</evidence>
<name>A0A168QRG0_ABSGL</name>
<protein>
    <recommendedName>
        <fullName evidence="1">F-box domain-containing protein</fullName>
    </recommendedName>
</protein>
<keyword evidence="3" id="KW-1185">Reference proteome</keyword>
<dbReference type="CDD" id="cd09917">
    <property type="entry name" value="F-box_SF"/>
    <property type="match status" value="1"/>
</dbReference>
<evidence type="ECO:0000259" key="1">
    <source>
        <dbReference type="PROSITE" id="PS50181"/>
    </source>
</evidence>
<dbReference type="AlphaFoldDB" id="A0A168QRG0"/>
<reference evidence="2" key="1">
    <citation type="submission" date="2016-04" db="EMBL/GenBank/DDBJ databases">
        <authorList>
            <person name="Evans L.H."/>
            <person name="Alamgir A."/>
            <person name="Owens N."/>
            <person name="Weber N.D."/>
            <person name="Virtaneva K."/>
            <person name="Barbian K."/>
            <person name="Babar A."/>
            <person name="Rosenke K."/>
        </authorList>
    </citation>
    <scope>NUCLEOTIDE SEQUENCE [LARGE SCALE GENOMIC DNA]</scope>
    <source>
        <strain evidence="2">CBS 101.48</strain>
    </source>
</reference>